<evidence type="ECO:0000259" key="4">
    <source>
        <dbReference type="Pfam" id="PF01973"/>
    </source>
</evidence>
<dbReference type="InterPro" id="IPR029063">
    <property type="entry name" value="SAM-dependent_MTases_sf"/>
</dbReference>
<keyword evidence="1" id="KW-0175">Coiled coil</keyword>
<dbReference type="PANTHER" id="PTHR43685:SF2">
    <property type="entry name" value="GLYCOSYLTRANSFERASE 2-LIKE DOMAIN-CONTAINING PROTEIN"/>
    <property type="match status" value="1"/>
</dbReference>
<evidence type="ECO:0000313" key="5">
    <source>
        <dbReference type="EMBL" id="SNT75900.1"/>
    </source>
</evidence>
<reference evidence="5 6" key="1">
    <citation type="submission" date="2017-07" db="EMBL/GenBank/DDBJ databases">
        <authorList>
            <person name="Sun Z.S."/>
            <person name="Albrecht U."/>
            <person name="Echele G."/>
            <person name="Lee C.C."/>
        </authorList>
    </citation>
    <scope>NUCLEOTIDE SEQUENCE [LARGE SCALE GENOMIC DNA]</scope>
    <source>
        <strain evidence="5 6">CGMCC 1.12710</strain>
    </source>
</reference>
<dbReference type="Pfam" id="PF13578">
    <property type="entry name" value="Methyltransf_24"/>
    <property type="match status" value="1"/>
</dbReference>
<feature type="coiled-coil region" evidence="1">
    <location>
        <begin position="1609"/>
        <end position="1747"/>
    </location>
</feature>
<dbReference type="EMBL" id="FZQA01000010">
    <property type="protein sequence ID" value="SNT75900.1"/>
    <property type="molecule type" value="Genomic_DNA"/>
</dbReference>
<keyword evidence="5" id="KW-0808">Transferase</keyword>
<dbReference type="Gene3D" id="3.40.50.150">
    <property type="entry name" value="Vaccinia Virus protein VP39"/>
    <property type="match status" value="1"/>
</dbReference>
<dbReference type="Pfam" id="PF01973">
    <property type="entry name" value="MptE-like"/>
    <property type="match status" value="2"/>
</dbReference>
<feature type="domain" description="6-hydroxymethylpterin diphosphokinase MptE-like" evidence="4">
    <location>
        <begin position="1253"/>
        <end position="1412"/>
    </location>
</feature>
<keyword evidence="2" id="KW-0812">Transmembrane</keyword>
<dbReference type="Proteomes" id="UP000198346">
    <property type="component" value="Unassembled WGS sequence"/>
</dbReference>
<keyword evidence="5" id="KW-0489">Methyltransferase</keyword>
<feature type="transmembrane region" description="Helical" evidence="2">
    <location>
        <begin position="1557"/>
        <end position="1577"/>
    </location>
</feature>
<evidence type="ECO:0000256" key="1">
    <source>
        <dbReference type="SAM" id="Coils"/>
    </source>
</evidence>
<dbReference type="InterPro" id="IPR029044">
    <property type="entry name" value="Nucleotide-diphossugar_trans"/>
</dbReference>
<keyword evidence="2" id="KW-1133">Transmembrane helix</keyword>
<dbReference type="SUPFAM" id="SSF53448">
    <property type="entry name" value="Nucleotide-diphospho-sugar transferases"/>
    <property type="match status" value="2"/>
</dbReference>
<gene>
    <name evidence="5" type="ORF">SAMN06297382_2963</name>
</gene>
<dbReference type="GO" id="GO:0032259">
    <property type="term" value="P:methylation"/>
    <property type="evidence" value="ECO:0007669"/>
    <property type="project" value="UniProtKB-KW"/>
</dbReference>
<dbReference type="RefSeq" id="WP_200815410.1">
    <property type="nucleotide sequence ID" value="NZ_FZQA01000010.1"/>
</dbReference>
<dbReference type="InterPro" id="IPR001173">
    <property type="entry name" value="Glyco_trans_2-like"/>
</dbReference>
<dbReference type="Gene3D" id="3.90.550.10">
    <property type="entry name" value="Spore Coat Polysaccharide Biosynthesis Protein SpsA, Chain A"/>
    <property type="match status" value="2"/>
</dbReference>
<evidence type="ECO:0000313" key="6">
    <source>
        <dbReference type="Proteomes" id="UP000198346"/>
    </source>
</evidence>
<evidence type="ECO:0000259" key="3">
    <source>
        <dbReference type="Pfam" id="PF00535"/>
    </source>
</evidence>
<dbReference type="InterPro" id="IPR050834">
    <property type="entry name" value="Glycosyltransf_2"/>
</dbReference>
<organism evidence="5 6">
    <name type="scientific">Amphiplicatus metriothermophilus</name>
    <dbReference type="NCBI Taxonomy" id="1519374"/>
    <lineage>
        <taxon>Bacteria</taxon>
        <taxon>Pseudomonadati</taxon>
        <taxon>Pseudomonadota</taxon>
        <taxon>Alphaproteobacteria</taxon>
        <taxon>Parvularculales</taxon>
        <taxon>Parvularculaceae</taxon>
        <taxon>Amphiplicatus</taxon>
    </lineage>
</organism>
<dbReference type="Gene3D" id="3.90.1480.10">
    <property type="entry name" value="Alpha-2,3-sialyltransferase"/>
    <property type="match status" value="2"/>
</dbReference>
<protein>
    <submittedName>
        <fullName evidence="5">Methyltransferase domain-containing protein</fullName>
    </submittedName>
</protein>
<proteinExistence type="predicted"/>
<feature type="domain" description="Glycosyltransferase 2-like" evidence="3">
    <location>
        <begin position="901"/>
        <end position="1022"/>
    </location>
</feature>
<keyword evidence="2" id="KW-0472">Membrane</keyword>
<dbReference type="SUPFAM" id="SSF53335">
    <property type="entry name" value="S-adenosyl-L-methionine-dependent methyltransferases"/>
    <property type="match status" value="1"/>
</dbReference>
<name>A0A239Q0E7_9PROT</name>
<dbReference type="PANTHER" id="PTHR43685">
    <property type="entry name" value="GLYCOSYLTRANSFERASE"/>
    <property type="match status" value="1"/>
</dbReference>
<dbReference type="GO" id="GO:0008168">
    <property type="term" value="F:methyltransferase activity"/>
    <property type="evidence" value="ECO:0007669"/>
    <property type="project" value="UniProtKB-KW"/>
</dbReference>
<feature type="transmembrane region" description="Helical" evidence="2">
    <location>
        <begin position="1583"/>
        <end position="1603"/>
    </location>
</feature>
<feature type="domain" description="6-hydroxymethylpterin diphosphokinase MptE-like" evidence="4">
    <location>
        <begin position="629"/>
        <end position="786"/>
    </location>
</feature>
<evidence type="ECO:0000256" key="2">
    <source>
        <dbReference type="SAM" id="Phobius"/>
    </source>
</evidence>
<dbReference type="Pfam" id="PF00535">
    <property type="entry name" value="Glycos_transf_2"/>
    <property type="match status" value="1"/>
</dbReference>
<keyword evidence="6" id="KW-1185">Reference proteome</keyword>
<sequence>MKRKILIYTDSRGQHIPRAAEPFEIFTMRLANHPRVEATVLLCPMKWTTTIDFLDFLEEHRPENFDHVVLQTGIVEWSPRPQPSAINDLYNNKNPVNQGNQMLNTREYARKVVNNKKLSFDKIFTEEAMLAHLHSNFDVEYEGHPTINMYSLDMAEKNLLPRLLKIENLLFVNSNRFVPGWEGDFTRGRPKNIGMTAGYSALFRDVLGPNKTIDLLGWTEAEIQRYTCDNIHYTKAGSDYIYEELAKRLRLEERSFRGARMSNPQDNGADKPFAPNGRPLLAPKVLSAENRRRALEAAGLEAGEKLATLIVGCRFPDDDSSRVNNLRFLLAWIDRFYSDLFDVLLVEQDAESKIDLLGSVQPYVRHEFIYNPRSYNRGWGYNVAVKHFTKNDVVALLDTDVLLGANFVDEIIACHTKYKAISPYANVYFMNVEETDEVVGKFSLDGLRRQNGVKKPTTITGGVVIMRRDAYLRLLGFEQYTSYGGEDRALDVALLESCGSDEVRVAEFVYAHLFHPSTEPDKTELDKVLAHLRDNYGCTVNMSLSAADDIHENCAHKSLALIERNIEKRASSFGDPQLYRSGRELTVNGLYVDEVTTSERTAPVFPPGFTTLEGYPAKELYDAPDPDSEEIAALYNAFRGERCFIIGNGPSLNKHDLSLLKNEYVFAVNSFFYKTDETGFRPTFYVVEDTSVMKENIERIRAYNAEYKFFPTIYRKLHPKTRNTLFFRMNRGFYEKSSPNYCVPRFSRDASRVLYCGQSVTYINLQLAYFLGFTEVYLIGMDFDYVIPREHKRNGDVILSTTDDPNHFHKDYFGKGKTWKDPKLDRVAMNYREAKLAYESVGRRIYNATIGGKLEIFERVDYERTLSKRTLSKQLAQTPSEFSIRNRAAIPKPASKELLISVIVPAYNVDSYIEECLDSLVAQDDDNFEVVIVDDGSTDGTSKIIDEYCARRPNFMSVRQDNSGLGAARNAGVKVSRGEFILFVDSDDYVSSNAISALRAEQKRGDFDVVTGRFVRVSEDGVAHAVRTDQLPQHEIPQECPPLSPSEKVLGAFAPSVAWARLYRKSLIQENGLVFPPRAPHEDLYFTFKALAFSKRVSQISDEIYFYRQRDGSISKRVSEAHIETIFAQWRDADAFMAARKARPIARALIARRTLYMIEGVRKRLVDAPENIKERFQEELNLRRIGLQALLSDFRQSKIAKSATPKIAEQLIDSLQERRRLFRPFILENVLYPHYDIDLGSYAEREIVEISEEERRALSQFHNAYKGKRCFIIGNGPSLNKHDLSLLKNEYTFAVNSFFYKTREIGFRPTFFVVEDNLVMRENIDDIKTYKVPFKFFPANYRDLHPPGRNVFFFPANWGFYLQSSPNYCAPRFSTDATKELFCGQTVTYINMQLAFFMGFTEVYLIGMDFNYVIPTEHGREGNWIYSKTDDPNHFHKDYFGKGKTWKDPKLDRVANSYRQAKIAYESAGRKIYNATIGGQLEVFERVDYHSLFKNSRGERLTKAAASVQSLVVASPSPGGRPFYAPFGDWLMARAPRLFGALRFARRALAGMWRRRLWTLPALILLAALFLAGFLPDLAPHRAVIWTVGGFAAVLFAVFYLALRVYQFVSTLSAEAAALRAEARALRRRLDDDRRESARRAEETAACLDRALGEFRNHVAEAKAANDAQVAAAESLEARLVEAERAGATAIERVRSELSDAAKKAEAGEKALRIELDKVAKAAESANQALRSEIAAATQIQRELEAEKRFSNYSNVASVRAHERRLSDADVAYIQNNWLRLLGITLSNRQIHYLAHQICLAEERCEGRLATTIQAAVLRTLALLSIQRKKIDLLEIGALFGIGAGMLYKAGERAQRTMHLTLVDPLDGYYDRGIADAATGVPVTRNTLVGNMAALGVPKSRYRIIQHLSTDEEALKLASDKQYDYVLIDGDHSLEGVASDFDLYGPLVKPGGVLIFDDYNTKDWPAIKPFVDEKVRPLGEWLWIGGEWRTAILRRRRRRGEKG</sequence>
<dbReference type="InterPro" id="IPR002826">
    <property type="entry name" value="MptE-like"/>
</dbReference>
<accession>A0A239Q0E7</accession>
<dbReference type="CDD" id="cd00761">
    <property type="entry name" value="Glyco_tranf_GTA_type"/>
    <property type="match status" value="1"/>
</dbReference>